<comment type="caution">
    <text evidence="1">The sequence shown here is derived from an EMBL/GenBank/DDBJ whole genome shotgun (WGS) entry which is preliminary data.</text>
</comment>
<accession>A0ABR4BCR7</accession>
<gene>
    <name evidence="1" type="ORF">ABVK25_004570</name>
</gene>
<protein>
    <submittedName>
        <fullName evidence="1">Uncharacterized protein</fullName>
    </submittedName>
</protein>
<keyword evidence="2" id="KW-1185">Reference proteome</keyword>
<organism evidence="1 2">
    <name type="scientific">Lepraria finkii</name>
    <dbReference type="NCBI Taxonomy" id="1340010"/>
    <lineage>
        <taxon>Eukaryota</taxon>
        <taxon>Fungi</taxon>
        <taxon>Dikarya</taxon>
        <taxon>Ascomycota</taxon>
        <taxon>Pezizomycotina</taxon>
        <taxon>Lecanoromycetes</taxon>
        <taxon>OSLEUM clade</taxon>
        <taxon>Lecanoromycetidae</taxon>
        <taxon>Lecanorales</taxon>
        <taxon>Lecanorineae</taxon>
        <taxon>Stereocaulaceae</taxon>
        <taxon>Lepraria</taxon>
    </lineage>
</organism>
<evidence type="ECO:0000313" key="1">
    <source>
        <dbReference type="EMBL" id="KAL2055232.1"/>
    </source>
</evidence>
<sequence length="82" mass="9007">MFEARGESGTGVTPFRFMYLSGTAVERDQNKTPTFMPPYSLMRVSMRTKGASWSGKDLAEADDAATYQGETENRVLAFSGAQ</sequence>
<proteinExistence type="predicted"/>
<dbReference type="Proteomes" id="UP001590951">
    <property type="component" value="Unassembled WGS sequence"/>
</dbReference>
<evidence type="ECO:0000313" key="2">
    <source>
        <dbReference type="Proteomes" id="UP001590951"/>
    </source>
</evidence>
<dbReference type="EMBL" id="JBHFEH010000012">
    <property type="protein sequence ID" value="KAL2055232.1"/>
    <property type="molecule type" value="Genomic_DNA"/>
</dbReference>
<name>A0ABR4BCR7_9LECA</name>
<reference evidence="1 2" key="1">
    <citation type="submission" date="2024-09" db="EMBL/GenBank/DDBJ databases">
        <title>Rethinking Asexuality: The Enigmatic Case of Functional Sexual Genes in Lepraria (Stereocaulaceae).</title>
        <authorList>
            <person name="Doellman M."/>
            <person name="Sun Y."/>
            <person name="Barcenas-Pena A."/>
            <person name="Lumbsch H.T."/>
            <person name="Grewe F."/>
        </authorList>
    </citation>
    <scope>NUCLEOTIDE SEQUENCE [LARGE SCALE GENOMIC DNA]</scope>
    <source>
        <strain evidence="1 2">Grewe 0041</strain>
    </source>
</reference>